<dbReference type="PANTHER" id="PTHR47403">
    <property type="entry name" value="LOC100145250 PROTEIN"/>
    <property type="match status" value="1"/>
</dbReference>
<accession>A0AAE1B8C0</accession>
<gene>
    <name evidence="2" type="ORF">RRG08_066419</name>
</gene>
<sequence length="299" mass="34365">MTSTFDGGRTVLKRSGRVRDDYRGRGIFHTLEAELDKHTLEHRPRAMYDVFANTEKEEHLADKFLDMGFKEICRKDMYHMLLKFSCLRNAPATGPNKRVPLREVTREDLKLLFNTEDTARQLFPSGRLLNTYMPYRLLETNIQYMLCERGGAFVSLEDPDVAGKESNGQISTNGRDLNPSSNTPSQSLDAVSVKHVAMISFYYCYPTPAGFLYYLDPYARKGLSSAHFRAHLQKNLETLQRYFPDQDGKLTVTHDLNISADDIISCLRDHGIVDQMTDQEKTQILYERDRALSGFRVEK</sequence>
<feature type="compositionally biased region" description="Polar residues" evidence="1">
    <location>
        <begin position="166"/>
        <end position="186"/>
    </location>
</feature>
<evidence type="ECO:0000313" key="2">
    <source>
        <dbReference type="EMBL" id="KAK3801085.1"/>
    </source>
</evidence>
<evidence type="ECO:0000313" key="3">
    <source>
        <dbReference type="Proteomes" id="UP001283361"/>
    </source>
</evidence>
<dbReference type="Proteomes" id="UP001283361">
    <property type="component" value="Unassembled WGS sequence"/>
</dbReference>
<dbReference type="EMBL" id="JAWDGP010000370">
    <property type="protein sequence ID" value="KAK3801085.1"/>
    <property type="molecule type" value="Genomic_DNA"/>
</dbReference>
<name>A0AAE1B8C0_9GAST</name>
<evidence type="ECO:0008006" key="4">
    <source>
        <dbReference type="Google" id="ProtNLM"/>
    </source>
</evidence>
<dbReference type="PANTHER" id="PTHR47403:SF6">
    <property type="entry name" value="N-ACETYLTRANSFERASE DOMAIN-CONTAINING PROTEIN"/>
    <property type="match status" value="1"/>
</dbReference>
<comment type="caution">
    <text evidence="2">The sequence shown here is derived from an EMBL/GenBank/DDBJ whole genome shotgun (WGS) entry which is preliminary data.</text>
</comment>
<reference evidence="2" key="1">
    <citation type="journal article" date="2023" name="G3 (Bethesda)">
        <title>A reference genome for the long-term kleptoplast-retaining sea slug Elysia crispata morphotype clarki.</title>
        <authorList>
            <person name="Eastman K.E."/>
            <person name="Pendleton A.L."/>
            <person name="Shaikh M.A."/>
            <person name="Suttiyut T."/>
            <person name="Ogas R."/>
            <person name="Tomko P."/>
            <person name="Gavelis G."/>
            <person name="Widhalm J.R."/>
            <person name="Wisecaver J.H."/>
        </authorList>
    </citation>
    <scope>NUCLEOTIDE SEQUENCE</scope>
    <source>
        <strain evidence="2">ECLA1</strain>
    </source>
</reference>
<proteinExistence type="predicted"/>
<keyword evidence="3" id="KW-1185">Reference proteome</keyword>
<dbReference type="AlphaFoldDB" id="A0AAE1B8C0"/>
<organism evidence="2 3">
    <name type="scientific">Elysia crispata</name>
    <name type="common">lettuce slug</name>
    <dbReference type="NCBI Taxonomy" id="231223"/>
    <lineage>
        <taxon>Eukaryota</taxon>
        <taxon>Metazoa</taxon>
        <taxon>Spiralia</taxon>
        <taxon>Lophotrochozoa</taxon>
        <taxon>Mollusca</taxon>
        <taxon>Gastropoda</taxon>
        <taxon>Heterobranchia</taxon>
        <taxon>Euthyneura</taxon>
        <taxon>Panpulmonata</taxon>
        <taxon>Sacoglossa</taxon>
        <taxon>Placobranchoidea</taxon>
        <taxon>Plakobranchidae</taxon>
        <taxon>Elysia</taxon>
    </lineage>
</organism>
<evidence type="ECO:0000256" key="1">
    <source>
        <dbReference type="SAM" id="MobiDB-lite"/>
    </source>
</evidence>
<feature type="region of interest" description="Disordered" evidence="1">
    <location>
        <begin position="164"/>
        <end position="186"/>
    </location>
</feature>
<protein>
    <recommendedName>
        <fullName evidence="4">N-acetyltransferase domain-containing protein</fullName>
    </recommendedName>
</protein>